<keyword evidence="2" id="KW-1185">Reference proteome</keyword>
<dbReference type="Proteomes" id="UP000549009">
    <property type="component" value="Unassembled WGS sequence"/>
</dbReference>
<name>A0A7W8B468_STRST</name>
<protein>
    <submittedName>
        <fullName evidence="1">Uncharacterized protein</fullName>
    </submittedName>
</protein>
<accession>A0A7W8B468</accession>
<evidence type="ECO:0000313" key="2">
    <source>
        <dbReference type="Proteomes" id="UP000549009"/>
    </source>
</evidence>
<dbReference type="EMBL" id="JACHJD010000059">
    <property type="protein sequence ID" value="MBB5110034.1"/>
    <property type="molecule type" value="Genomic_DNA"/>
</dbReference>
<sequence length="72" mass="7924">MPAPVRYRSTALVYAAGEADRGTTWARGARNAPPPPISITRSIAMPAPPFRHCRSKCVHLTLAAGMLRRRLR</sequence>
<organism evidence="1 2">
    <name type="scientific">Streptomyces spectabilis</name>
    <dbReference type="NCBI Taxonomy" id="68270"/>
    <lineage>
        <taxon>Bacteria</taxon>
        <taxon>Bacillati</taxon>
        <taxon>Actinomycetota</taxon>
        <taxon>Actinomycetes</taxon>
        <taxon>Kitasatosporales</taxon>
        <taxon>Streptomycetaceae</taxon>
        <taxon>Streptomyces</taxon>
    </lineage>
</organism>
<reference evidence="1 2" key="1">
    <citation type="submission" date="2020-08" db="EMBL/GenBank/DDBJ databases">
        <title>Genomic Encyclopedia of Type Strains, Phase III (KMG-III): the genomes of soil and plant-associated and newly described type strains.</title>
        <authorList>
            <person name="Whitman W."/>
        </authorList>
    </citation>
    <scope>NUCLEOTIDE SEQUENCE [LARGE SCALE GENOMIC DNA]</scope>
    <source>
        <strain evidence="1 2">CECT 3146</strain>
    </source>
</reference>
<gene>
    <name evidence="1" type="ORF">FHS40_009164</name>
</gene>
<proteinExistence type="predicted"/>
<dbReference type="AlphaFoldDB" id="A0A7W8B468"/>
<evidence type="ECO:0000313" key="1">
    <source>
        <dbReference type="EMBL" id="MBB5110034.1"/>
    </source>
</evidence>
<comment type="caution">
    <text evidence="1">The sequence shown here is derived from an EMBL/GenBank/DDBJ whole genome shotgun (WGS) entry which is preliminary data.</text>
</comment>